<proteinExistence type="predicted"/>
<dbReference type="PROSITE" id="PS51257">
    <property type="entry name" value="PROKAR_LIPOPROTEIN"/>
    <property type="match status" value="1"/>
</dbReference>
<keyword evidence="4" id="KW-1185">Reference proteome</keyword>
<protein>
    <recommendedName>
        <fullName evidence="5">Lectin</fullName>
    </recommendedName>
</protein>
<evidence type="ECO:0000313" key="3">
    <source>
        <dbReference type="EMBL" id="MFC4726755.1"/>
    </source>
</evidence>
<evidence type="ECO:0000256" key="2">
    <source>
        <dbReference type="SAM" id="SignalP"/>
    </source>
</evidence>
<dbReference type="RefSeq" id="WP_377002693.1">
    <property type="nucleotide sequence ID" value="NZ_JBHSGG010000002.1"/>
</dbReference>
<keyword evidence="2" id="KW-0732">Signal</keyword>
<feature type="signal peptide" evidence="2">
    <location>
        <begin position="1"/>
        <end position="24"/>
    </location>
</feature>
<accession>A0ABV9NII2</accession>
<feature type="compositionally biased region" description="Low complexity" evidence="1">
    <location>
        <begin position="38"/>
        <end position="61"/>
    </location>
</feature>
<gene>
    <name evidence="3" type="ORF">ACFO3Q_00995</name>
</gene>
<organism evidence="3 4">
    <name type="scientific">Coralloluteibacterium thermophilum</name>
    <dbReference type="NCBI Taxonomy" id="2707049"/>
    <lineage>
        <taxon>Bacteria</taxon>
        <taxon>Pseudomonadati</taxon>
        <taxon>Pseudomonadota</taxon>
        <taxon>Gammaproteobacteria</taxon>
        <taxon>Lysobacterales</taxon>
        <taxon>Lysobacteraceae</taxon>
        <taxon>Coralloluteibacterium</taxon>
    </lineage>
</organism>
<dbReference type="Proteomes" id="UP001595892">
    <property type="component" value="Unassembled WGS sequence"/>
</dbReference>
<dbReference type="EMBL" id="JBHSGG010000002">
    <property type="protein sequence ID" value="MFC4726755.1"/>
    <property type="molecule type" value="Genomic_DNA"/>
</dbReference>
<sequence>MPSPIRCCLILGLAAALTACGAPATSDAEPQSTPLPPGADAGPAPAPSASATPVPGAGASGTRSAVARLSDVVGFEGFGPAAFGDDEEALRMAWGREMREQPAAEGASCRYLFPYPAGDDGFRLAFMLEDGRFVRLDVDTPEIVAPGGGTVGMSVAEIAARYPDRLQRTPHKYVEGGEYLAVPADQGDARLVFATDADGRVTAWRLGIPPQVDYVEGCS</sequence>
<evidence type="ECO:0000256" key="1">
    <source>
        <dbReference type="SAM" id="MobiDB-lite"/>
    </source>
</evidence>
<name>A0ABV9NII2_9GAMM</name>
<comment type="caution">
    <text evidence="3">The sequence shown here is derived from an EMBL/GenBank/DDBJ whole genome shotgun (WGS) entry which is preliminary data.</text>
</comment>
<evidence type="ECO:0008006" key="5">
    <source>
        <dbReference type="Google" id="ProtNLM"/>
    </source>
</evidence>
<feature type="region of interest" description="Disordered" evidence="1">
    <location>
        <begin position="23"/>
        <end position="61"/>
    </location>
</feature>
<feature type="chain" id="PRO_5046752841" description="Lectin" evidence="2">
    <location>
        <begin position="25"/>
        <end position="219"/>
    </location>
</feature>
<reference evidence="4" key="1">
    <citation type="journal article" date="2019" name="Int. J. Syst. Evol. Microbiol.">
        <title>The Global Catalogue of Microorganisms (GCM) 10K type strain sequencing project: providing services to taxonomists for standard genome sequencing and annotation.</title>
        <authorList>
            <consortium name="The Broad Institute Genomics Platform"/>
            <consortium name="The Broad Institute Genome Sequencing Center for Infectious Disease"/>
            <person name="Wu L."/>
            <person name="Ma J."/>
        </authorList>
    </citation>
    <scope>NUCLEOTIDE SEQUENCE [LARGE SCALE GENOMIC DNA]</scope>
    <source>
        <strain evidence="4">CGMCC 1.13574</strain>
    </source>
</reference>
<evidence type="ECO:0000313" key="4">
    <source>
        <dbReference type="Proteomes" id="UP001595892"/>
    </source>
</evidence>